<sequence>MAVLNKIRKQSLVLIAVIAMALFSFVLADLFKNTDALTGGSQDVVATINGTDINREGFMNRVEAIQRQLGPNATSTQAMNRVYDQEVRKAVLQTQIEALGLSIEKDQMRDLLKQNFSSYPEFLNEAGIFDENKLTEFIANLKSIQNTNINRAPLGNFQINYNEWVNNEQSIAARALEQEYYSMVKAGLNNTLAEAEVDYMLENSTIDLKFAYVPYTSIADSLVDVTKADITKFISNNKSKYEVDASRDIAFVEFKEVASVDDENDIKTELLDLLVGKTDNTTTTEVDETVVGFKDVANAEEFVNLNSDEKFVDEFVFKSSLPKTAADSLYNLNVGGVYGPYKDADFFKISRVVANKQMPDSVKVRHILISHVGASSAKPEVVQTEAEAKKTADSVLAIVRANPSKFPELVTALSSDQGSVNKGGEYDFHPKTQMVKPFSDFEFNNKVGDIDVVKTVFGFHIIEILDQKNFSKAIKVATIARKIEPSEKTIDQVFNTASKFELALQKEDFQDIAKERDLEVKPVNNVKILDETMPGLGSQRPIIRWAFEDGTKVGDYKRFSIPSGGYVIVQLVKINKEGLMSVENASASALTEIRNEKKAKLIREKISATTVDEFSKNQSVGSNIASAVNMKNPTLSGAGKEPLVVGTAFGLKEGDTSQLINGTKGVFIVEVTKVNEVAGLDNYQAIANRLSAARAASAQTKIFNALKEAADIEDNRANFY</sequence>
<dbReference type="RefSeq" id="WP_120199601.1">
    <property type="nucleotide sequence ID" value="NZ_RAQJ01000001.1"/>
</dbReference>
<protein>
    <submittedName>
        <fullName evidence="3">Peptidyl-prolyl cis-trans isomerase D</fullName>
    </submittedName>
</protein>
<reference evidence="3 4" key="1">
    <citation type="submission" date="2018-09" db="EMBL/GenBank/DDBJ databases">
        <title>Genomic Encyclopedia of Archaeal and Bacterial Type Strains, Phase II (KMG-II): from individual species to whole genera.</title>
        <authorList>
            <person name="Goeker M."/>
        </authorList>
    </citation>
    <scope>NUCLEOTIDE SEQUENCE [LARGE SCALE GENOMIC DNA]</scope>
    <source>
        <strain evidence="3 4">DSM 26283</strain>
    </source>
</reference>
<evidence type="ECO:0000313" key="3">
    <source>
        <dbReference type="EMBL" id="RKE98384.1"/>
    </source>
</evidence>
<gene>
    <name evidence="3" type="ORF">BXY80_0468</name>
</gene>
<name>A0A420DVX8_9FLAO</name>
<dbReference type="Proteomes" id="UP000284892">
    <property type="component" value="Unassembled WGS sequence"/>
</dbReference>
<dbReference type="SUPFAM" id="SSF109998">
    <property type="entry name" value="Triger factor/SurA peptide-binding domain-like"/>
    <property type="match status" value="1"/>
</dbReference>
<dbReference type="InterPro" id="IPR046357">
    <property type="entry name" value="PPIase_dom_sf"/>
</dbReference>
<dbReference type="InterPro" id="IPR000297">
    <property type="entry name" value="PPIase_PpiC"/>
</dbReference>
<accession>A0A420DVX8</accession>
<dbReference type="PANTHER" id="PTHR47245:SF2">
    <property type="entry name" value="PEPTIDYL-PROLYL CIS-TRANS ISOMERASE HP_0175-RELATED"/>
    <property type="match status" value="1"/>
</dbReference>
<proteinExistence type="predicted"/>
<dbReference type="SUPFAM" id="SSF54534">
    <property type="entry name" value="FKBP-like"/>
    <property type="match status" value="1"/>
</dbReference>
<evidence type="ECO:0000313" key="4">
    <source>
        <dbReference type="Proteomes" id="UP000284892"/>
    </source>
</evidence>
<dbReference type="AlphaFoldDB" id="A0A420DVX8"/>
<organism evidence="3 4">
    <name type="scientific">Ichthyenterobacterium magnum</name>
    <dbReference type="NCBI Taxonomy" id="1230530"/>
    <lineage>
        <taxon>Bacteria</taxon>
        <taxon>Pseudomonadati</taxon>
        <taxon>Bacteroidota</taxon>
        <taxon>Flavobacteriia</taxon>
        <taxon>Flavobacteriales</taxon>
        <taxon>Flavobacteriaceae</taxon>
        <taxon>Ichthyenterobacterium</taxon>
    </lineage>
</organism>
<keyword evidence="1 3" id="KW-0413">Isomerase</keyword>
<dbReference type="Pfam" id="PF13623">
    <property type="entry name" value="SurA_N_2"/>
    <property type="match status" value="1"/>
</dbReference>
<evidence type="ECO:0000256" key="1">
    <source>
        <dbReference type="PROSITE-ProRule" id="PRU00278"/>
    </source>
</evidence>
<comment type="caution">
    <text evidence="3">The sequence shown here is derived from an EMBL/GenBank/DDBJ whole genome shotgun (WGS) entry which is preliminary data.</text>
</comment>
<dbReference type="Pfam" id="PF13616">
    <property type="entry name" value="Rotamase_3"/>
    <property type="match status" value="1"/>
</dbReference>
<dbReference type="InterPro" id="IPR027304">
    <property type="entry name" value="Trigger_fact/SurA_dom_sf"/>
</dbReference>
<dbReference type="GO" id="GO:0003755">
    <property type="term" value="F:peptidyl-prolyl cis-trans isomerase activity"/>
    <property type="evidence" value="ECO:0007669"/>
    <property type="project" value="UniProtKB-KW"/>
</dbReference>
<dbReference type="Gene3D" id="3.10.50.40">
    <property type="match status" value="1"/>
</dbReference>
<keyword evidence="1" id="KW-0697">Rotamase</keyword>
<evidence type="ECO:0000259" key="2">
    <source>
        <dbReference type="PROSITE" id="PS50198"/>
    </source>
</evidence>
<dbReference type="InterPro" id="IPR050245">
    <property type="entry name" value="PrsA_foldase"/>
</dbReference>
<dbReference type="EMBL" id="RAQJ01000001">
    <property type="protein sequence ID" value="RKE98384.1"/>
    <property type="molecule type" value="Genomic_DNA"/>
</dbReference>
<feature type="domain" description="PpiC" evidence="2">
    <location>
        <begin position="359"/>
        <end position="466"/>
    </location>
</feature>
<dbReference type="OrthoDB" id="9812372at2"/>
<dbReference type="PROSITE" id="PS50198">
    <property type="entry name" value="PPIC_PPIASE_2"/>
    <property type="match status" value="1"/>
</dbReference>
<keyword evidence="4" id="KW-1185">Reference proteome</keyword>
<dbReference type="PANTHER" id="PTHR47245">
    <property type="entry name" value="PEPTIDYLPROLYL ISOMERASE"/>
    <property type="match status" value="1"/>
</dbReference>